<evidence type="ECO:0000256" key="10">
    <source>
        <dbReference type="ARBA" id="ARBA00023310"/>
    </source>
</evidence>
<evidence type="ECO:0000256" key="1">
    <source>
        <dbReference type="ARBA" id="ARBA00003456"/>
    </source>
</evidence>
<keyword evidence="9 11" id="KW-0139">CF(1)</keyword>
<dbReference type="InterPro" id="IPR023632">
    <property type="entry name" value="ATP_synth_F1_gsu_CS"/>
</dbReference>
<dbReference type="PRINTS" id="PR00126">
    <property type="entry name" value="ATPASEGAMMA"/>
</dbReference>
<dbReference type="InterPro" id="IPR000131">
    <property type="entry name" value="ATP_synth_F1_gsu"/>
</dbReference>
<name>A0A1N7IVZ9_9BACI</name>
<proteinExistence type="inferred from homology"/>
<dbReference type="GO" id="GO:0045259">
    <property type="term" value="C:proton-transporting ATP synthase complex"/>
    <property type="evidence" value="ECO:0007669"/>
    <property type="project" value="UniProtKB-KW"/>
</dbReference>
<keyword evidence="8 11" id="KW-0472">Membrane</keyword>
<protein>
    <recommendedName>
        <fullName evidence="11">ATP synthase gamma chain</fullName>
    </recommendedName>
    <alternativeName>
        <fullName evidence="11">ATP synthase F1 sector gamma subunit</fullName>
    </alternativeName>
    <alternativeName>
        <fullName evidence="11">F-ATPase gamma subunit</fullName>
    </alternativeName>
</protein>
<keyword evidence="10 11" id="KW-0066">ATP synthesis</keyword>
<keyword evidence="5 11" id="KW-1003">Cell membrane</keyword>
<comment type="function">
    <text evidence="1 11">Produces ATP from ADP in the presence of a proton gradient across the membrane. The gamma chain is believed to be important in regulating ATPase activity and the flow of protons through the CF(0) complex.</text>
</comment>
<evidence type="ECO:0000256" key="2">
    <source>
        <dbReference type="ARBA" id="ARBA00004202"/>
    </source>
</evidence>
<sequence>MASLREIKGRINSTKKTKQITKAMQMVSASKLNRAEENAKAFVPYSEKIQEVVASIAQGGGDASHPMLEEREVKRTGYVVITSDRGLAGAYNASILRKAYQDIRNNHTSADEYKIIAIGRIGRDFFRKRNMAVDKEITGIADQPDFEDIKELASETVQLYTDEEIDELHIYYNHYVSAITQEVQKTKVLPLNDISAEQATKSSSASYEYEPNQEEILAVLLPQYAESLIYGSLIDSKASEHAARMTAMKSATDNADDLIDDLSLTYNRARQAAITQEITEIVGGASALE</sequence>
<dbReference type="Pfam" id="PF00231">
    <property type="entry name" value="ATP-synt"/>
    <property type="match status" value="1"/>
</dbReference>
<evidence type="ECO:0000256" key="3">
    <source>
        <dbReference type="ARBA" id="ARBA00007681"/>
    </source>
</evidence>
<dbReference type="Gene3D" id="3.40.1380.10">
    <property type="match status" value="1"/>
</dbReference>
<dbReference type="GO" id="GO:0005524">
    <property type="term" value="F:ATP binding"/>
    <property type="evidence" value="ECO:0007669"/>
    <property type="project" value="UniProtKB-UniRule"/>
</dbReference>
<keyword evidence="6 11" id="KW-0375">Hydrogen ion transport</keyword>
<keyword evidence="4 11" id="KW-0813">Transport</keyword>
<evidence type="ECO:0000256" key="7">
    <source>
        <dbReference type="ARBA" id="ARBA00023065"/>
    </source>
</evidence>
<comment type="subcellular location">
    <subcellularLocation>
        <location evidence="2 11">Cell membrane</location>
        <topology evidence="2 11">Peripheral membrane protein</topology>
    </subcellularLocation>
</comment>
<dbReference type="InterPro" id="IPR035968">
    <property type="entry name" value="ATP_synth_F1_ATPase_gsu"/>
</dbReference>
<evidence type="ECO:0000256" key="5">
    <source>
        <dbReference type="ARBA" id="ARBA00022475"/>
    </source>
</evidence>
<dbReference type="EMBL" id="FTOC01000002">
    <property type="protein sequence ID" value="SIS41259.1"/>
    <property type="molecule type" value="Genomic_DNA"/>
</dbReference>
<dbReference type="CDD" id="cd12151">
    <property type="entry name" value="F1-ATPase_gamma"/>
    <property type="match status" value="1"/>
</dbReference>
<dbReference type="GO" id="GO:0005886">
    <property type="term" value="C:plasma membrane"/>
    <property type="evidence" value="ECO:0007669"/>
    <property type="project" value="UniProtKB-SubCell"/>
</dbReference>
<organism evidence="12 13">
    <name type="scientific">Salimicrobium flavidum</name>
    <dbReference type="NCBI Taxonomy" id="570947"/>
    <lineage>
        <taxon>Bacteria</taxon>
        <taxon>Bacillati</taxon>
        <taxon>Bacillota</taxon>
        <taxon>Bacilli</taxon>
        <taxon>Bacillales</taxon>
        <taxon>Bacillaceae</taxon>
        <taxon>Salimicrobium</taxon>
    </lineage>
</organism>
<evidence type="ECO:0000256" key="6">
    <source>
        <dbReference type="ARBA" id="ARBA00022781"/>
    </source>
</evidence>
<evidence type="ECO:0000256" key="11">
    <source>
        <dbReference type="HAMAP-Rule" id="MF_00815"/>
    </source>
</evidence>
<dbReference type="RefSeq" id="WP_076557305.1">
    <property type="nucleotide sequence ID" value="NZ_FTOC01000002.1"/>
</dbReference>
<evidence type="ECO:0000256" key="8">
    <source>
        <dbReference type="ARBA" id="ARBA00023136"/>
    </source>
</evidence>
<keyword evidence="7 11" id="KW-0406">Ion transport</keyword>
<dbReference type="NCBIfam" id="NF004147">
    <property type="entry name" value="PRK05621.2-1"/>
    <property type="match status" value="1"/>
</dbReference>
<gene>
    <name evidence="11" type="primary">atpG</name>
    <name evidence="12" type="ORF">SAMN05421687_102332</name>
</gene>
<accession>A0A1N7IVZ9</accession>
<dbReference type="FunFam" id="1.10.287.80:FF:000010">
    <property type="entry name" value="ATP synthase gamma chain"/>
    <property type="match status" value="1"/>
</dbReference>
<dbReference type="Proteomes" id="UP000187608">
    <property type="component" value="Unassembled WGS sequence"/>
</dbReference>
<comment type="similarity">
    <text evidence="3 11">Belongs to the ATPase gamma chain family.</text>
</comment>
<evidence type="ECO:0000313" key="12">
    <source>
        <dbReference type="EMBL" id="SIS41259.1"/>
    </source>
</evidence>
<reference evidence="13" key="1">
    <citation type="submission" date="2017-01" db="EMBL/GenBank/DDBJ databases">
        <authorList>
            <person name="Varghese N."/>
            <person name="Submissions S."/>
        </authorList>
    </citation>
    <scope>NUCLEOTIDE SEQUENCE [LARGE SCALE GENOMIC DNA]</scope>
    <source>
        <strain evidence="13">DSM 23127</strain>
    </source>
</reference>
<dbReference type="PROSITE" id="PS00153">
    <property type="entry name" value="ATPASE_GAMMA"/>
    <property type="match status" value="1"/>
</dbReference>
<dbReference type="AlphaFoldDB" id="A0A1N7IVZ9"/>
<evidence type="ECO:0000256" key="4">
    <source>
        <dbReference type="ARBA" id="ARBA00022448"/>
    </source>
</evidence>
<dbReference type="SUPFAM" id="SSF52943">
    <property type="entry name" value="ATP synthase (F1-ATPase), gamma subunit"/>
    <property type="match status" value="1"/>
</dbReference>
<dbReference type="STRING" id="570947.SAMN05421687_102332"/>
<dbReference type="OrthoDB" id="9812769at2"/>
<dbReference type="PANTHER" id="PTHR11693">
    <property type="entry name" value="ATP SYNTHASE GAMMA CHAIN"/>
    <property type="match status" value="1"/>
</dbReference>
<comment type="subunit">
    <text evidence="11">F-type ATPases have 2 components, CF(1) - the catalytic core - and CF(0) - the membrane proton channel. CF(1) has five subunits: alpha(3), beta(3), gamma(1), delta(1), epsilon(1). CF(0) has three main subunits: a, b and c.</text>
</comment>
<dbReference type="Gene3D" id="1.10.287.80">
    <property type="entry name" value="ATP synthase, gamma subunit, helix hairpin domain"/>
    <property type="match status" value="1"/>
</dbReference>
<evidence type="ECO:0000256" key="9">
    <source>
        <dbReference type="ARBA" id="ARBA00023196"/>
    </source>
</evidence>
<keyword evidence="13" id="KW-1185">Reference proteome</keyword>
<dbReference type="NCBIfam" id="TIGR01146">
    <property type="entry name" value="ATPsyn_F1gamma"/>
    <property type="match status" value="1"/>
</dbReference>
<dbReference type="GO" id="GO:0042777">
    <property type="term" value="P:proton motive force-driven plasma membrane ATP synthesis"/>
    <property type="evidence" value="ECO:0007669"/>
    <property type="project" value="UniProtKB-UniRule"/>
</dbReference>
<dbReference type="GO" id="GO:0046933">
    <property type="term" value="F:proton-transporting ATP synthase activity, rotational mechanism"/>
    <property type="evidence" value="ECO:0007669"/>
    <property type="project" value="UniProtKB-UniRule"/>
</dbReference>
<dbReference type="PANTHER" id="PTHR11693:SF22">
    <property type="entry name" value="ATP SYNTHASE SUBUNIT GAMMA, MITOCHONDRIAL"/>
    <property type="match status" value="1"/>
</dbReference>
<dbReference type="FunFam" id="3.40.1380.10:FF:000002">
    <property type="entry name" value="ATP synthase gamma chain"/>
    <property type="match status" value="1"/>
</dbReference>
<evidence type="ECO:0000313" key="13">
    <source>
        <dbReference type="Proteomes" id="UP000187608"/>
    </source>
</evidence>
<dbReference type="HAMAP" id="MF_00815">
    <property type="entry name" value="ATP_synth_gamma_bact"/>
    <property type="match status" value="1"/>
</dbReference>